<keyword evidence="5" id="KW-0442">Lipid degradation</keyword>
<evidence type="ECO:0000259" key="7">
    <source>
        <dbReference type="PROSITE" id="PS50035"/>
    </source>
</evidence>
<feature type="domain" description="PLD phosphodiesterase" evidence="7">
    <location>
        <begin position="4"/>
        <end position="31"/>
    </location>
</feature>
<dbReference type="GO" id="GO:0005886">
    <property type="term" value="C:plasma membrane"/>
    <property type="evidence" value="ECO:0007669"/>
    <property type="project" value="TreeGrafter"/>
</dbReference>
<evidence type="ECO:0000313" key="9">
    <source>
        <dbReference type="RefSeq" id="XP_004517278.1"/>
    </source>
</evidence>
<keyword evidence="3" id="KW-0677">Repeat</keyword>
<dbReference type="GO" id="GO:0009395">
    <property type="term" value="P:phospholipid catabolic process"/>
    <property type="evidence" value="ECO:0007669"/>
    <property type="project" value="TreeGrafter"/>
</dbReference>
<dbReference type="PANTHER" id="PTHR18896:SF133">
    <property type="entry name" value="PHOSPHOLIPASE D ZETA 2"/>
    <property type="match status" value="1"/>
</dbReference>
<evidence type="ECO:0000256" key="1">
    <source>
        <dbReference type="ARBA" id="ARBA00000798"/>
    </source>
</evidence>
<dbReference type="RefSeq" id="XP_004517278.1">
    <property type="nucleotide sequence ID" value="XM_004517221.3"/>
</dbReference>
<name>A0A1S2Z964_CICAR</name>
<dbReference type="PROSITE" id="PS50035">
    <property type="entry name" value="PLD"/>
    <property type="match status" value="1"/>
</dbReference>
<dbReference type="KEGG" id="cam:101514463"/>
<keyword evidence="6" id="KW-0443">Lipid metabolism</keyword>
<evidence type="ECO:0000256" key="3">
    <source>
        <dbReference type="ARBA" id="ARBA00022737"/>
    </source>
</evidence>
<accession>A0A1S2Z964</accession>
<keyword evidence="8" id="KW-1185">Reference proteome</keyword>
<dbReference type="InterPro" id="IPR025202">
    <property type="entry name" value="PLD-like_dom"/>
</dbReference>
<evidence type="ECO:0000256" key="5">
    <source>
        <dbReference type="ARBA" id="ARBA00022963"/>
    </source>
</evidence>
<dbReference type="STRING" id="3827.A0A1S2Z964"/>
<sequence length="208" mass="23610">MATSQVYVHSKLMIIDDRVALIGSSNINDRSLLGSRDSEIGVVIEDKEYVESLMNGKPWKAGKFSHSLRCSLWSEHLGLHNGEISKIIDPVADSTYKDLWSATAKENTRIYHEIFACIPNDQIHSRAALRQNMVQWKEKLGQTTIDLGIAPDKLVCHENGETKVIDPIDRLKCIEGHLVSFPLDFMREEDLRPAVIESEFYVSTQVYH</sequence>
<evidence type="ECO:0000256" key="2">
    <source>
        <dbReference type="ARBA" id="ARBA00012027"/>
    </source>
</evidence>
<dbReference type="SUPFAM" id="SSF56024">
    <property type="entry name" value="Phospholipase D/nuclease"/>
    <property type="match status" value="1"/>
</dbReference>
<dbReference type="GeneID" id="101514463"/>
<comment type="catalytic activity">
    <reaction evidence="1">
        <text>a 1,2-diacyl-sn-glycero-3-phosphocholine + H2O = a 1,2-diacyl-sn-glycero-3-phosphate + choline + H(+)</text>
        <dbReference type="Rhea" id="RHEA:14445"/>
        <dbReference type="ChEBI" id="CHEBI:15354"/>
        <dbReference type="ChEBI" id="CHEBI:15377"/>
        <dbReference type="ChEBI" id="CHEBI:15378"/>
        <dbReference type="ChEBI" id="CHEBI:57643"/>
        <dbReference type="ChEBI" id="CHEBI:58608"/>
        <dbReference type="EC" id="3.1.4.4"/>
    </reaction>
</comment>
<protein>
    <recommendedName>
        <fullName evidence="2">phospholipase D</fullName>
        <ecNumber evidence="2">3.1.4.4</ecNumber>
    </recommendedName>
</protein>
<evidence type="ECO:0000313" key="8">
    <source>
        <dbReference type="Proteomes" id="UP000087171"/>
    </source>
</evidence>
<keyword evidence="4" id="KW-0378">Hydrolase</keyword>
<dbReference type="GO" id="GO:0004630">
    <property type="term" value="F:phospholipase D activity"/>
    <property type="evidence" value="ECO:0007669"/>
    <property type="project" value="UniProtKB-EC"/>
</dbReference>
<dbReference type="SMART" id="SM00155">
    <property type="entry name" value="PLDc"/>
    <property type="match status" value="1"/>
</dbReference>
<dbReference type="OrthoDB" id="14911at2759"/>
<dbReference type="eggNOG" id="KOG1329">
    <property type="taxonomic scope" value="Eukaryota"/>
</dbReference>
<dbReference type="AlphaFoldDB" id="A0A1S2Z964"/>
<evidence type="ECO:0000256" key="4">
    <source>
        <dbReference type="ARBA" id="ARBA00022801"/>
    </source>
</evidence>
<organism evidence="8 9">
    <name type="scientific">Cicer arietinum</name>
    <name type="common">Chickpea</name>
    <name type="synonym">Garbanzo</name>
    <dbReference type="NCBI Taxonomy" id="3827"/>
    <lineage>
        <taxon>Eukaryota</taxon>
        <taxon>Viridiplantae</taxon>
        <taxon>Streptophyta</taxon>
        <taxon>Embryophyta</taxon>
        <taxon>Tracheophyta</taxon>
        <taxon>Spermatophyta</taxon>
        <taxon>Magnoliopsida</taxon>
        <taxon>eudicotyledons</taxon>
        <taxon>Gunneridae</taxon>
        <taxon>Pentapetalae</taxon>
        <taxon>rosids</taxon>
        <taxon>fabids</taxon>
        <taxon>Fabales</taxon>
        <taxon>Fabaceae</taxon>
        <taxon>Papilionoideae</taxon>
        <taxon>50 kb inversion clade</taxon>
        <taxon>NPAAA clade</taxon>
        <taxon>Hologalegina</taxon>
        <taxon>IRL clade</taxon>
        <taxon>Cicereae</taxon>
        <taxon>Cicer</taxon>
    </lineage>
</organism>
<dbReference type="Pfam" id="PF13091">
    <property type="entry name" value="PLDc_2"/>
    <property type="match status" value="1"/>
</dbReference>
<evidence type="ECO:0000256" key="6">
    <source>
        <dbReference type="ARBA" id="ARBA00023098"/>
    </source>
</evidence>
<gene>
    <name evidence="9" type="primary">LOC101514463</name>
</gene>
<dbReference type="Gene3D" id="3.30.870.10">
    <property type="entry name" value="Endonuclease Chain A"/>
    <property type="match status" value="1"/>
</dbReference>
<dbReference type="InterPro" id="IPR001736">
    <property type="entry name" value="PLipase_D/transphosphatidylase"/>
</dbReference>
<dbReference type="InterPro" id="IPR015679">
    <property type="entry name" value="PLipase_D_fam"/>
</dbReference>
<dbReference type="EC" id="3.1.4.4" evidence="2"/>
<dbReference type="PANTHER" id="PTHR18896">
    <property type="entry name" value="PHOSPHOLIPASE D"/>
    <property type="match status" value="1"/>
</dbReference>
<proteinExistence type="predicted"/>
<dbReference type="Proteomes" id="UP000087171">
    <property type="component" value="Unplaced"/>
</dbReference>
<reference evidence="9" key="1">
    <citation type="submission" date="2025-08" db="UniProtKB">
        <authorList>
            <consortium name="RefSeq"/>
        </authorList>
    </citation>
    <scope>IDENTIFICATION</scope>
    <source>
        <tissue evidence="9">Etiolated seedlings</tissue>
    </source>
</reference>